<keyword evidence="5 6" id="KW-0472">Membrane</keyword>
<dbReference type="OrthoDB" id="9775724at2"/>
<dbReference type="InterPro" id="IPR003856">
    <property type="entry name" value="LPS_length_determ_N"/>
</dbReference>
<gene>
    <name evidence="8" type="ORF">AKJ17_07905</name>
</gene>
<dbReference type="PANTHER" id="PTHR32309">
    <property type="entry name" value="TYROSINE-PROTEIN KINASE"/>
    <property type="match status" value="1"/>
</dbReference>
<feature type="transmembrane region" description="Helical" evidence="6">
    <location>
        <begin position="36"/>
        <end position="55"/>
    </location>
</feature>
<keyword evidence="4 6" id="KW-1133">Transmembrane helix</keyword>
<keyword evidence="3 6" id="KW-0812">Transmembrane</keyword>
<evidence type="ECO:0000313" key="9">
    <source>
        <dbReference type="Proteomes" id="UP000037515"/>
    </source>
</evidence>
<comment type="caution">
    <text evidence="8">The sequence shown here is derived from an EMBL/GenBank/DDBJ whole genome shotgun (WGS) entry which is preliminary data.</text>
</comment>
<dbReference type="PANTHER" id="PTHR32309:SF13">
    <property type="entry name" value="FERRIC ENTEROBACTIN TRANSPORT PROTEIN FEPE"/>
    <property type="match status" value="1"/>
</dbReference>
<evidence type="ECO:0000256" key="4">
    <source>
        <dbReference type="ARBA" id="ARBA00022989"/>
    </source>
</evidence>
<proteinExistence type="predicted"/>
<reference evidence="9" key="1">
    <citation type="submission" date="2015-08" db="EMBL/GenBank/DDBJ databases">
        <title>Vibrio galatheae sp. nov., a novel member of the Vibrionaceae family isolated from the Solomon Islands.</title>
        <authorList>
            <person name="Giubergia S."/>
            <person name="Machado H."/>
            <person name="Mateiu R.V."/>
            <person name="Gram L."/>
        </authorList>
    </citation>
    <scope>NUCLEOTIDE SEQUENCE [LARGE SCALE GENOMIC DNA]</scope>
    <source>
        <strain evidence="9">DSM 19584</strain>
    </source>
</reference>
<protein>
    <recommendedName>
        <fullName evidence="7">Polysaccharide chain length determinant N-terminal domain-containing protein</fullName>
    </recommendedName>
</protein>
<dbReference type="Pfam" id="PF02706">
    <property type="entry name" value="Wzz"/>
    <property type="match status" value="1"/>
</dbReference>
<dbReference type="GO" id="GO:0005886">
    <property type="term" value="C:plasma membrane"/>
    <property type="evidence" value="ECO:0007669"/>
    <property type="project" value="UniProtKB-SubCell"/>
</dbReference>
<dbReference type="InterPro" id="IPR050445">
    <property type="entry name" value="Bact_polysacc_biosynth/exp"/>
</dbReference>
<evidence type="ECO:0000256" key="5">
    <source>
        <dbReference type="ARBA" id="ARBA00023136"/>
    </source>
</evidence>
<dbReference type="Proteomes" id="UP000037515">
    <property type="component" value="Unassembled WGS sequence"/>
</dbReference>
<dbReference type="PATRIC" id="fig|693.5.peg.1617"/>
<dbReference type="STRING" id="693.AKJ17_07905"/>
<evidence type="ECO:0000259" key="7">
    <source>
        <dbReference type="Pfam" id="PF02706"/>
    </source>
</evidence>
<comment type="subcellular location">
    <subcellularLocation>
        <location evidence="1">Cell membrane</location>
        <topology evidence="1">Multi-pass membrane protein</topology>
    </subcellularLocation>
</comment>
<keyword evidence="2" id="KW-1003">Cell membrane</keyword>
<dbReference type="RefSeq" id="WP_053395255.1">
    <property type="nucleotide sequence ID" value="NZ_LHPJ01000006.1"/>
</dbReference>
<organism evidence="8 9">
    <name type="scientific">Vibrio nereis</name>
    <dbReference type="NCBI Taxonomy" id="693"/>
    <lineage>
        <taxon>Bacteria</taxon>
        <taxon>Pseudomonadati</taxon>
        <taxon>Pseudomonadota</taxon>
        <taxon>Gammaproteobacteria</taxon>
        <taxon>Vibrionales</taxon>
        <taxon>Vibrionaceae</taxon>
        <taxon>Vibrio</taxon>
    </lineage>
</organism>
<dbReference type="EMBL" id="LHPJ01000006">
    <property type="protein sequence ID" value="KOO03986.1"/>
    <property type="molecule type" value="Genomic_DNA"/>
</dbReference>
<feature type="transmembrane region" description="Helical" evidence="6">
    <location>
        <begin position="202"/>
        <end position="223"/>
    </location>
</feature>
<evidence type="ECO:0000256" key="1">
    <source>
        <dbReference type="ARBA" id="ARBA00004651"/>
    </source>
</evidence>
<feature type="domain" description="Polysaccharide chain length determinant N-terminal" evidence="7">
    <location>
        <begin position="20"/>
        <end position="65"/>
    </location>
</feature>
<evidence type="ECO:0000256" key="3">
    <source>
        <dbReference type="ARBA" id="ARBA00022692"/>
    </source>
</evidence>
<dbReference type="AlphaFoldDB" id="A0A0M0HPQ6"/>
<evidence type="ECO:0000313" key="8">
    <source>
        <dbReference type="EMBL" id="KOO03986.1"/>
    </source>
</evidence>
<sequence>MNQIQKMKQTQQMNQMQYDDEIDLFELFEILWSGKWIISAFVVVVLLMGFGYTKVVKPKYKVSVRYELNLYSVRDQQFCAGDASVLECFDSTGEKRLKAFLGAGWSKEKKRAEFSFITQEPSNVDYYLDEFQGHNQAITNEMLNEANAELLLIQTEIDDALISTERVATNTLNAKRIINSINNGELAVSFSTPSITKSSPKVTLILVLSLVLGGMLGVAFILVRDAILKYKKRMTDS</sequence>
<evidence type="ECO:0000256" key="6">
    <source>
        <dbReference type="SAM" id="Phobius"/>
    </source>
</evidence>
<name>A0A0M0HPQ6_VIBNE</name>
<dbReference type="GO" id="GO:0004713">
    <property type="term" value="F:protein tyrosine kinase activity"/>
    <property type="evidence" value="ECO:0007669"/>
    <property type="project" value="TreeGrafter"/>
</dbReference>
<accession>A0A0M0HPQ6</accession>
<keyword evidence="9" id="KW-1185">Reference proteome</keyword>
<evidence type="ECO:0000256" key="2">
    <source>
        <dbReference type="ARBA" id="ARBA00022475"/>
    </source>
</evidence>